<dbReference type="RefSeq" id="WP_228850114.1">
    <property type="nucleotide sequence ID" value="NZ_JADCKQ010000019.1"/>
</dbReference>
<dbReference type="Pfam" id="PF10109">
    <property type="entry name" value="Phage_TAC_7"/>
    <property type="match status" value="1"/>
</dbReference>
<evidence type="ECO:0000313" key="2">
    <source>
        <dbReference type="EMBL" id="MBI1495412.1"/>
    </source>
</evidence>
<comment type="caution">
    <text evidence="2">The sequence shown here is derived from an EMBL/GenBank/DDBJ whole genome shotgun (WGS) entry which is preliminary data.</text>
</comment>
<proteinExistence type="predicted"/>
<organism evidence="2 3">
    <name type="scientific">Halocynthiibacter styelae</name>
    <dbReference type="NCBI Taxonomy" id="2761955"/>
    <lineage>
        <taxon>Bacteria</taxon>
        <taxon>Pseudomonadati</taxon>
        <taxon>Pseudomonadota</taxon>
        <taxon>Alphaproteobacteria</taxon>
        <taxon>Rhodobacterales</taxon>
        <taxon>Paracoccaceae</taxon>
        <taxon>Halocynthiibacter</taxon>
    </lineage>
</organism>
<protein>
    <submittedName>
        <fullName evidence="2">Phage tail assembly protein</fullName>
    </submittedName>
</protein>
<dbReference type="InterPro" id="IPR019289">
    <property type="entry name" value="Phage_tail_E/E"/>
</dbReference>
<name>A0A8J7LX76_9RHOB</name>
<gene>
    <name evidence="2" type="ORF">H1D41_17355</name>
</gene>
<accession>A0A8J7LX76</accession>
<dbReference type="AlphaFoldDB" id="A0A8J7LX76"/>
<keyword evidence="3" id="KW-1185">Reference proteome</keyword>
<evidence type="ECO:0000313" key="3">
    <source>
        <dbReference type="Proteomes" id="UP000640583"/>
    </source>
</evidence>
<dbReference type="EMBL" id="JADCKQ010000019">
    <property type="protein sequence ID" value="MBI1495412.1"/>
    <property type="molecule type" value="Genomic_DNA"/>
</dbReference>
<evidence type="ECO:0000256" key="1">
    <source>
        <dbReference type="SAM" id="MobiDB-lite"/>
    </source>
</evidence>
<feature type="region of interest" description="Disordered" evidence="1">
    <location>
        <begin position="1"/>
        <end position="32"/>
    </location>
</feature>
<sequence>MQDQPETTTTEITQPEPPTPPEVRFADNGKSRERAVPLDWPLLVDGKEMSSITVRRLNGSEMIAFQEAMKEEAQNGDGSDGAMLEHFTGVSAHVLNCLDADDLLALKDAVFDFLPKTMRAGIEQEMARSQLPDS</sequence>
<reference evidence="2" key="1">
    <citation type="submission" date="2020-10" db="EMBL/GenBank/DDBJ databases">
        <title>Paenihalocynthiibacter styelae gen. nov., sp. nov., isolated from stalked sea squirt Styela clava.</title>
        <authorList>
            <person name="Kim Y.-O."/>
            <person name="Yoon J.-H."/>
        </authorList>
    </citation>
    <scope>NUCLEOTIDE SEQUENCE</scope>
    <source>
        <strain evidence="2">MYP1-1</strain>
    </source>
</reference>
<dbReference type="Proteomes" id="UP000640583">
    <property type="component" value="Unassembled WGS sequence"/>
</dbReference>
<feature type="compositionally biased region" description="Low complexity" evidence="1">
    <location>
        <begin position="1"/>
        <end position="14"/>
    </location>
</feature>